<dbReference type="PANTHER" id="PTHR30204">
    <property type="entry name" value="REDOX-CYCLING DRUG-SENSING TRANSCRIPTIONAL ACTIVATOR SOXR"/>
    <property type="match status" value="1"/>
</dbReference>
<dbReference type="OrthoDB" id="1770985at2"/>
<evidence type="ECO:0000313" key="4">
    <source>
        <dbReference type="EMBL" id="AGF57325.1"/>
    </source>
</evidence>
<evidence type="ECO:0000256" key="1">
    <source>
        <dbReference type="ARBA" id="ARBA00023125"/>
    </source>
</evidence>
<dbReference type="AlphaFoldDB" id="M1LVY0"/>
<proteinExistence type="predicted"/>
<reference evidence="4 5" key="1">
    <citation type="submission" date="2013-02" db="EMBL/GenBank/DDBJ databases">
        <title>Genome sequence of Clostridium saccharoperbutylacetonicum N1-4(HMT).</title>
        <authorList>
            <person name="Poehlein A."/>
            <person name="Daniel R."/>
        </authorList>
    </citation>
    <scope>NUCLEOTIDE SEQUENCE [LARGE SCALE GENOMIC DNA]</scope>
    <source>
        <strain evidence="5">N1-4(HMT)</strain>
    </source>
</reference>
<name>M1LVY0_9CLOT</name>
<dbReference type="InterPro" id="IPR047057">
    <property type="entry name" value="MerR_fam"/>
</dbReference>
<dbReference type="GO" id="GO:0003700">
    <property type="term" value="F:DNA-binding transcription factor activity"/>
    <property type="evidence" value="ECO:0007669"/>
    <property type="project" value="InterPro"/>
</dbReference>
<evidence type="ECO:0000256" key="2">
    <source>
        <dbReference type="SAM" id="Coils"/>
    </source>
</evidence>
<dbReference type="EMBL" id="CP004121">
    <property type="protein sequence ID" value="AGF57325.1"/>
    <property type="molecule type" value="Genomic_DNA"/>
</dbReference>
<dbReference type="KEGG" id="csr:Cspa_c35640"/>
<dbReference type="Gene3D" id="3.40.50.150">
    <property type="entry name" value="Vaccinia Virus protein VP39"/>
    <property type="match status" value="1"/>
</dbReference>
<dbReference type="PATRIC" id="fig|931276.5.peg.3590"/>
<dbReference type="InterPro" id="IPR000551">
    <property type="entry name" value="MerR-type_HTH_dom"/>
</dbReference>
<dbReference type="SUPFAM" id="SSF46955">
    <property type="entry name" value="Putative DNA-binding domain"/>
    <property type="match status" value="1"/>
</dbReference>
<keyword evidence="2" id="KW-0175">Coiled coil</keyword>
<dbReference type="HOGENOM" id="CLU_055596_0_0_9"/>
<gene>
    <name evidence="4" type="ORF">Cspa_c35640</name>
</gene>
<keyword evidence="5" id="KW-1185">Reference proteome</keyword>
<evidence type="ECO:0000313" key="5">
    <source>
        <dbReference type="Proteomes" id="UP000011728"/>
    </source>
</evidence>
<feature type="domain" description="HTH merR-type" evidence="3">
    <location>
        <begin position="1"/>
        <end position="68"/>
    </location>
</feature>
<sequence>MKIGRFVEHNNLTIDTVRHYMDMSLIIPEKKGGQYDFDNNCQKDLEEVLAYKGMGFSLSEIKTIFMFKRLAKFTEYQENEYFKELFINKHNQLEQQLIEIGEMKERLESKLKELSEKKMNNESIIGVDIRALDILKCLKCGNDLELFEGKVSKNQIINGKLKCCCGEEYLIEDGILKITCINEKHTSDFDRNYINDYIKVTDSEYLDNVYRGIEWINKKVDFENLKNKVILELGSGIGFFLRNIYECLPDDSIYIAVDNDINRHKFLKNILAATNCRKNILFICSDFQKLPIKEKSIEVLIDISGTSNYSFDNEEFLLKLIDKYVKDEASIIGTYILFEKFALNSLIESKYRKNFMMDNVKDQILTLKYNIIDESISRHVESGGIYEDYFVDGEKVYSYIFIGRR</sequence>
<dbReference type="InterPro" id="IPR009061">
    <property type="entry name" value="DNA-bd_dom_put_sf"/>
</dbReference>
<dbReference type="Gene3D" id="1.10.1660.10">
    <property type="match status" value="1"/>
</dbReference>
<keyword evidence="1" id="KW-0238">DNA-binding</keyword>
<dbReference type="Proteomes" id="UP000011728">
    <property type="component" value="Chromosome"/>
</dbReference>
<dbReference type="Pfam" id="PF13411">
    <property type="entry name" value="MerR_1"/>
    <property type="match status" value="1"/>
</dbReference>
<dbReference type="SMART" id="SM00422">
    <property type="entry name" value="HTH_MERR"/>
    <property type="match status" value="1"/>
</dbReference>
<feature type="coiled-coil region" evidence="2">
    <location>
        <begin position="90"/>
        <end position="124"/>
    </location>
</feature>
<dbReference type="InterPro" id="IPR029063">
    <property type="entry name" value="SAM-dependent_MTases_sf"/>
</dbReference>
<accession>M1LVY0</accession>
<dbReference type="SUPFAM" id="SSF53335">
    <property type="entry name" value="S-adenosyl-L-methionine-dependent methyltransferases"/>
    <property type="match status" value="1"/>
</dbReference>
<organism evidence="4 5">
    <name type="scientific">Clostridium saccharoperbutylacetonicum N1-4(HMT)</name>
    <dbReference type="NCBI Taxonomy" id="931276"/>
    <lineage>
        <taxon>Bacteria</taxon>
        <taxon>Bacillati</taxon>
        <taxon>Bacillota</taxon>
        <taxon>Clostridia</taxon>
        <taxon>Eubacteriales</taxon>
        <taxon>Clostridiaceae</taxon>
        <taxon>Clostridium</taxon>
    </lineage>
</organism>
<dbReference type="STRING" id="36745.CLSAP_33380"/>
<dbReference type="PANTHER" id="PTHR30204:SF96">
    <property type="entry name" value="CHROMOSOME-ANCHORING PROTEIN RACA"/>
    <property type="match status" value="1"/>
</dbReference>
<dbReference type="GO" id="GO:0003677">
    <property type="term" value="F:DNA binding"/>
    <property type="evidence" value="ECO:0007669"/>
    <property type="project" value="UniProtKB-KW"/>
</dbReference>
<dbReference type="eggNOG" id="COG0789">
    <property type="taxonomic scope" value="Bacteria"/>
</dbReference>
<protein>
    <submittedName>
        <fullName evidence="4">Putative transcriptional regulator</fullName>
    </submittedName>
</protein>
<evidence type="ECO:0000259" key="3">
    <source>
        <dbReference type="SMART" id="SM00422"/>
    </source>
</evidence>
<dbReference type="RefSeq" id="WP_015393641.1">
    <property type="nucleotide sequence ID" value="NC_020291.1"/>
</dbReference>